<organism evidence="2">
    <name type="scientific">Culex pipiens</name>
    <name type="common">House mosquito</name>
    <dbReference type="NCBI Taxonomy" id="7175"/>
    <lineage>
        <taxon>Eukaryota</taxon>
        <taxon>Metazoa</taxon>
        <taxon>Ecdysozoa</taxon>
        <taxon>Arthropoda</taxon>
        <taxon>Hexapoda</taxon>
        <taxon>Insecta</taxon>
        <taxon>Pterygota</taxon>
        <taxon>Neoptera</taxon>
        <taxon>Endopterygota</taxon>
        <taxon>Diptera</taxon>
        <taxon>Nematocera</taxon>
        <taxon>Culicoidea</taxon>
        <taxon>Culicidae</taxon>
        <taxon>Culicinae</taxon>
        <taxon>Culicini</taxon>
        <taxon>Culex</taxon>
        <taxon>Culex</taxon>
    </lineage>
</organism>
<feature type="region of interest" description="Disordered" evidence="1">
    <location>
        <begin position="101"/>
        <end position="138"/>
    </location>
</feature>
<dbReference type="EMBL" id="HBUE01098010">
    <property type="protein sequence ID" value="CAG6483910.1"/>
    <property type="molecule type" value="Transcribed_RNA"/>
</dbReference>
<dbReference type="AlphaFoldDB" id="A0A8D8FV52"/>
<dbReference type="EMBL" id="HBUE01098012">
    <property type="protein sequence ID" value="CAG6483913.1"/>
    <property type="molecule type" value="Transcribed_RNA"/>
</dbReference>
<dbReference type="EMBL" id="HBUE01098009">
    <property type="protein sequence ID" value="CAG6483908.1"/>
    <property type="molecule type" value="Transcribed_RNA"/>
</dbReference>
<evidence type="ECO:0000313" key="2">
    <source>
        <dbReference type="EMBL" id="CAG6483913.1"/>
    </source>
</evidence>
<evidence type="ECO:0000256" key="1">
    <source>
        <dbReference type="SAM" id="MobiDB-lite"/>
    </source>
</evidence>
<dbReference type="EMBL" id="HBUE01098008">
    <property type="protein sequence ID" value="CAG6483906.1"/>
    <property type="molecule type" value="Transcribed_RNA"/>
</dbReference>
<proteinExistence type="predicted"/>
<sequence length="158" mass="17170">MERGCRRVRGRNAHFRPAHVWQRDRGVESGRGTVPGTGVPLRQQVLQEPGVYRGNGFGGPVRHDAESGQFDEVAVGDEKIRQKSQLAAGLLRRRGSLPAVGTEGLHLRSPSPGRSLGVRRQTAPDGHAGPAGSARRSGSKLFQLLQKHRKLVRPAALR</sequence>
<protein>
    <submittedName>
        <fullName evidence="2">(northern house mosquito) hypothetical protein</fullName>
    </submittedName>
</protein>
<accession>A0A8D8FV52</accession>
<reference evidence="2" key="1">
    <citation type="submission" date="2021-05" db="EMBL/GenBank/DDBJ databases">
        <authorList>
            <person name="Alioto T."/>
            <person name="Alioto T."/>
            <person name="Gomez Garrido J."/>
        </authorList>
    </citation>
    <scope>NUCLEOTIDE SEQUENCE</scope>
</reference>
<name>A0A8D8FV52_CULPI</name>